<dbReference type="AlphaFoldDB" id="A0A397T130"/>
<sequence>MEQKISERKYITYQISSMFKYYERTFSTLNFDWIESHARSAKITKSVTNSGIVKVDAQATRYADGLAIWHMEVAGGPCNSTDLHTSGDTKKTLRMDVLNLIAILRNHFDCGIELATKIKVFCTQVISTRMTLYALNMLPDGRFLSSELASALVPFSFHGRNQYKAVLRMMAIFHVCVLYDLCSYLFSQNTSPGRNSETRRTDG</sequence>
<organism evidence="1 2">
    <name type="scientific">Glomus cerebriforme</name>
    <dbReference type="NCBI Taxonomy" id="658196"/>
    <lineage>
        <taxon>Eukaryota</taxon>
        <taxon>Fungi</taxon>
        <taxon>Fungi incertae sedis</taxon>
        <taxon>Mucoromycota</taxon>
        <taxon>Glomeromycotina</taxon>
        <taxon>Glomeromycetes</taxon>
        <taxon>Glomerales</taxon>
        <taxon>Glomeraceae</taxon>
        <taxon>Glomus</taxon>
    </lineage>
</organism>
<reference evidence="1 2" key="1">
    <citation type="submission" date="2018-06" db="EMBL/GenBank/DDBJ databases">
        <title>Comparative genomics reveals the genomic features of Rhizophagus irregularis, R. cerebriforme, R. diaphanum and Gigaspora rosea, and their symbiotic lifestyle signature.</title>
        <authorList>
            <person name="Morin E."/>
            <person name="San Clemente H."/>
            <person name="Chen E.C.H."/>
            <person name="De La Providencia I."/>
            <person name="Hainaut M."/>
            <person name="Kuo A."/>
            <person name="Kohler A."/>
            <person name="Murat C."/>
            <person name="Tang N."/>
            <person name="Roy S."/>
            <person name="Loubradou J."/>
            <person name="Henrissat B."/>
            <person name="Grigoriev I.V."/>
            <person name="Corradi N."/>
            <person name="Roux C."/>
            <person name="Martin F.M."/>
        </authorList>
    </citation>
    <scope>NUCLEOTIDE SEQUENCE [LARGE SCALE GENOMIC DNA]</scope>
    <source>
        <strain evidence="1 2">DAOM 227022</strain>
    </source>
</reference>
<name>A0A397T130_9GLOM</name>
<dbReference type="Proteomes" id="UP000265703">
    <property type="component" value="Unassembled WGS sequence"/>
</dbReference>
<evidence type="ECO:0000313" key="1">
    <source>
        <dbReference type="EMBL" id="RIA91883.1"/>
    </source>
</evidence>
<protein>
    <submittedName>
        <fullName evidence="1">Uncharacterized protein</fullName>
    </submittedName>
</protein>
<dbReference type="OrthoDB" id="2433122at2759"/>
<accession>A0A397T130</accession>
<comment type="caution">
    <text evidence="1">The sequence shown here is derived from an EMBL/GenBank/DDBJ whole genome shotgun (WGS) entry which is preliminary data.</text>
</comment>
<gene>
    <name evidence="1" type="ORF">C1645_98921</name>
</gene>
<evidence type="ECO:0000313" key="2">
    <source>
        <dbReference type="Proteomes" id="UP000265703"/>
    </source>
</evidence>
<keyword evidence="2" id="KW-1185">Reference proteome</keyword>
<proteinExistence type="predicted"/>
<dbReference type="EMBL" id="QKYT01000140">
    <property type="protein sequence ID" value="RIA91883.1"/>
    <property type="molecule type" value="Genomic_DNA"/>
</dbReference>